<gene>
    <name evidence="2" type="ORF">BAUCODRAFT_147757</name>
</gene>
<evidence type="ECO:0000313" key="3">
    <source>
        <dbReference type="Proteomes" id="UP000011761"/>
    </source>
</evidence>
<evidence type="ECO:0000313" key="2">
    <source>
        <dbReference type="EMBL" id="EMC97716.1"/>
    </source>
</evidence>
<organism evidence="2 3">
    <name type="scientific">Baudoinia panamericana (strain UAMH 10762)</name>
    <name type="common">Angels' share fungus</name>
    <name type="synonym">Baudoinia compniacensis (strain UAMH 10762)</name>
    <dbReference type="NCBI Taxonomy" id="717646"/>
    <lineage>
        <taxon>Eukaryota</taxon>
        <taxon>Fungi</taxon>
        <taxon>Dikarya</taxon>
        <taxon>Ascomycota</taxon>
        <taxon>Pezizomycotina</taxon>
        <taxon>Dothideomycetes</taxon>
        <taxon>Dothideomycetidae</taxon>
        <taxon>Mycosphaerellales</taxon>
        <taxon>Teratosphaeriaceae</taxon>
        <taxon>Baudoinia</taxon>
    </lineage>
</organism>
<dbReference type="Proteomes" id="UP000011761">
    <property type="component" value="Unassembled WGS sequence"/>
</dbReference>
<name>M2MM11_BAUPA</name>
<sequence>MSPPLGPRPLPTSAAAPIPTVVAVLSEESIATLAQALFDKKWDIISLFVAAILALVVNPIPADEEEGLGDNAHPNAVAMVPVAANGGVQRPDVVPDGEGEHDGSVGRASGESHDTFFSI</sequence>
<proteinExistence type="predicted"/>
<dbReference type="HOGENOM" id="CLU_2061078_0_0_1"/>
<dbReference type="GeneID" id="19108797"/>
<accession>M2MM11</accession>
<dbReference type="AlphaFoldDB" id="M2MM11"/>
<keyword evidence="3" id="KW-1185">Reference proteome</keyword>
<dbReference type="RefSeq" id="XP_007675964.1">
    <property type="nucleotide sequence ID" value="XM_007677774.1"/>
</dbReference>
<feature type="region of interest" description="Disordered" evidence="1">
    <location>
        <begin position="87"/>
        <end position="119"/>
    </location>
</feature>
<dbReference type="KEGG" id="bcom:BAUCODRAFT_147757"/>
<protein>
    <submittedName>
        <fullName evidence="2">Uncharacterized protein</fullName>
    </submittedName>
</protein>
<dbReference type="EMBL" id="KB445554">
    <property type="protein sequence ID" value="EMC97716.1"/>
    <property type="molecule type" value="Genomic_DNA"/>
</dbReference>
<evidence type="ECO:0000256" key="1">
    <source>
        <dbReference type="SAM" id="MobiDB-lite"/>
    </source>
</evidence>
<feature type="compositionally biased region" description="Basic and acidic residues" evidence="1">
    <location>
        <begin position="98"/>
        <end position="119"/>
    </location>
</feature>
<reference evidence="2 3" key="1">
    <citation type="journal article" date="2012" name="PLoS Pathog.">
        <title>Diverse lifestyles and strategies of plant pathogenesis encoded in the genomes of eighteen Dothideomycetes fungi.</title>
        <authorList>
            <person name="Ohm R.A."/>
            <person name="Feau N."/>
            <person name="Henrissat B."/>
            <person name="Schoch C.L."/>
            <person name="Horwitz B.A."/>
            <person name="Barry K.W."/>
            <person name="Condon B.J."/>
            <person name="Copeland A.C."/>
            <person name="Dhillon B."/>
            <person name="Glaser F."/>
            <person name="Hesse C.N."/>
            <person name="Kosti I."/>
            <person name="LaButti K."/>
            <person name="Lindquist E.A."/>
            <person name="Lucas S."/>
            <person name="Salamov A.A."/>
            <person name="Bradshaw R.E."/>
            <person name="Ciuffetti L."/>
            <person name="Hamelin R.C."/>
            <person name="Kema G.H.J."/>
            <person name="Lawrence C."/>
            <person name="Scott J.A."/>
            <person name="Spatafora J.W."/>
            <person name="Turgeon B.G."/>
            <person name="de Wit P.J.G.M."/>
            <person name="Zhong S."/>
            <person name="Goodwin S.B."/>
            <person name="Grigoriev I.V."/>
        </authorList>
    </citation>
    <scope>NUCLEOTIDE SEQUENCE [LARGE SCALE GENOMIC DNA]</scope>
    <source>
        <strain evidence="2 3">UAMH 10762</strain>
    </source>
</reference>